<dbReference type="EMBL" id="BGPR01008943">
    <property type="protein sequence ID" value="GBN37005.1"/>
    <property type="molecule type" value="Genomic_DNA"/>
</dbReference>
<evidence type="ECO:0000313" key="2">
    <source>
        <dbReference type="Proteomes" id="UP000499080"/>
    </source>
</evidence>
<evidence type="ECO:0000313" key="1">
    <source>
        <dbReference type="EMBL" id="GBN37005.1"/>
    </source>
</evidence>
<comment type="caution">
    <text evidence="1">The sequence shown here is derived from an EMBL/GenBank/DDBJ whole genome shotgun (WGS) entry which is preliminary data.</text>
</comment>
<reference evidence="1 2" key="1">
    <citation type="journal article" date="2019" name="Sci. Rep.">
        <title>Orb-weaving spider Araneus ventricosus genome elucidates the spidroin gene catalogue.</title>
        <authorList>
            <person name="Kono N."/>
            <person name="Nakamura H."/>
            <person name="Ohtoshi R."/>
            <person name="Moran D.A.P."/>
            <person name="Shinohara A."/>
            <person name="Yoshida Y."/>
            <person name="Fujiwara M."/>
            <person name="Mori M."/>
            <person name="Tomita M."/>
            <person name="Arakawa K."/>
        </authorList>
    </citation>
    <scope>NUCLEOTIDE SEQUENCE [LARGE SCALE GENOMIC DNA]</scope>
</reference>
<protein>
    <submittedName>
        <fullName evidence="1">Uncharacterized protein</fullName>
    </submittedName>
</protein>
<name>A0A4Y2NC83_ARAVE</name>
<accession>A0A4Y2NC83</accession>
<sequence>MILGGGCWDVEYKCELRLDWRNQGREERVLPQESIDSSVCRRDGIHSGGRGLGGSERPIVLFDASVNYKPKSIDLNRLKQTGLLSSGMIGLPLNAQLKVS</sequence>
<dbReference type="AlphaFoldDB" id="A0A4Y2NC83"/>
<gene>
    <name evidence="1" type="ORF">AVEN_158167_1</name>
</gene>
<proteinExistence type="predicted"/>
<dbReference type="Proteomes" id="UP000499080">
    <property type="component" value="Unassembled WGS sequence"/>
</dbReference>
<keyword evidence="2" id="KW-1185">Reference proteome</keyword>
<organism evidence="1 2">
    <name type="scientific">Araneus ventricosus</name>
    <name type="common">Orbweaver spider</name>
    <name type="synonym">Epeira ventricosa</name>
    <dbReference type="NCBI Taxonomy" id="182803"/>
    <lineage>
        <taxon>Eukaryota</taxon>
        <taxon>Metazoa</taxon>
        <taxon>Ecdysozoa</taxon>
        <taxon>Arthropoda</taxon>
        <taxon>Chelicerata</taxon>
        <taxon>Arachnida</taxon>
        <taxon>Araneae</taxon>
        <taxon>Araneomorphae</taxon>
        <taxon>Entelegynae</taxon>
        <taxon>Araneoidea</taxon>
        <taxon>Araneidae</taxon>
        <taxon>Araneus</taxon>
    </lineage>
</organism>